<reference evidence="4 5" key="1">
    <citation type="submission" date="2018-06" db="EMBL/GenBank/DDBJ databases">
        <title>Genomic Encyclopedia of Archaeal and Bacterial Type Strains, Phase II (KMG-II): from individual species to whole genera.</title>
        <authorList>
            <person name="Goeker M."/>
        </authorList>
    </citation>
    <scope>NUCLEOTIDE SEQUENCE [LARGE SCALE GENOMIC DNA]</scope>
    <source>
        <strain evidence="4 5">JCM 11668</strain>
    </source>
</reference>
<organism evidence="4 5">
    <name type="scientific">Rhodopseudomonas faecalis</name>
    <dbReference type="NCBI Taxonomy" id="99655"/>
    <lineage>
        <taxon>Bacteria</taxon>
        <taxon>Pseudomonadati</taxon>
        <taxon>Pseudomonadota</taxon>
        <taxon>Alphaproteobacteria</taxon>
        <taxon>Hyphomicrobiales</taxon>
        <taxon>Nitrobacteraceae</taxon>
        <taxon>Rhodopseudomonas</taxon>
    </lineage>
</organism>
<evidence type="ECO:0000256" key="1">
    <source>
        <dbReference type="ARBA" id="ARBA00022612"/>
    </source>
</evidence>
<keyword evidence="2" id="KW-0472">Membrane</keyword>
<comment type="caution">
    <text evidence="4">The sequence shown here is derived from an EMBL/GenBank/DDBJ whole genome shotgun (WGS) entry which is preliminary data.</text>
</comment>
<gene>
    <name evidence="4" type="ORF">BJ122_105108</name>
</gene>
<keyword evidence="1" id="KW-1188">Viral release from host cell</keyword>
<feature type="domain" description="Phage tail tape measure protein" evidence="3">
    <location>
        <begin position="97"/>
        <end position="298"/>
    </location>
</feature>
<protein>
    <submittedName>
        <fullName evidence="4">TP901 family phage tail tape measure protein</fullName>
    </submittedName>
</protein>
<dbReference type="Proteomes" id="UP000248148">
    <property type="component" value="Unassembled WGS sequence"/>
</dbReference>
<dbReference type="InterPro" id="IPR010090">
    <property type="entry name" value="Phage_tape_meas"/>
</dbReference>
<keyword evidence="2" id="KW-1133">Transmembrane helix</keyword>
<dbReference type="PANTHER" id="PTHR37813">
    <property type="entry name" value="FELS-2 PROPHAGE PROTEIN"/>
    <property type="match status" value="1"/>
</dbReference>
<dbReference type="PANTHER" id="PTHR37813:SF1">
    <property type="entry name" value="FELS-2 PROPHAGE PROTEIN"/>
    <property type="match status" value="1"/>
</dbReference>
<keyword evidence="2" id="KW-0812">Transmembrane</keyword>
<proteinExistence type="predicted"/>
<keyword evidence="5" id="KW-1185">Reference proteome</keyword>
<feature type="transmembrane region" description="Helical" evidence="2">
    <location>
        <begin position="430"/>
        <end position="457"/>
    </location>
</feature>
<evidence type="ECO:0000313" key="4">
    <source>
        <dbReference type="EMBL" id="PYF03851.1"/>
    </source>
</evidence>
<dbReference type="OrthoDB" id="8429573at2"/>
<name>A0A318TFZ3_9BRAD</name>
<dbReference type="RefSeq" id="WP_110780258.1">
    <property type="nucleotide sequence ID" value="NZ_QJTI01000005.1"/>
</dbReference>
<dbReference type="AlphaFoldDB" id="A0A318TFZ3"/>
<accession>A0A318TFZ3</accession>
<sequence length="746" mass="77823">MGVLTSKLILELIDRLTGPAKKANAALTSLKAAQARNSAMLAATSQKLVVAGAAAYGLARGIGAPIKAAMEFESAMADVKKVVDFETPEGLKNMSRTIIEMSKRIPIAATGLAKISAAAGSSGMKEGEIPAFTEMVAKLATAFDMTAGDAGEAMAKIKTGLGYTVEQTGALADAFNHLSNNVAAKAPQIIDYMKRVGVSGKQYGFSAEQTAALGAAMIAAGAESEVAATSFRNIGKALSKADNVSKDTAAAFKKLGLSSMGVTKAMQKDAVGTFKDVLKRVAKLPKHLQKSVLTQIFGEEARGMDPLVDNVKLLDESLGMVANKTNYLGSATKEFKARTETTANAVQLFKNRLEALSIAIGVALLPGVRDATTAMNPLIERLTKWAENNPAIVRAVTLTTAGLLGLRIAALGLKWAFGWLWGGALWVARGALVALGAASAPLTIILGTLGAAAIYAYRNWDEILQLWQRMKEPWLNLGTTISATWEKIAAPMRTKFAEIVTAVQELPEKVKAAASGMYDAGVALITQLWEGMKAKVQALLGWVSGIGSRIKSAIGLGGAAPSSSPAVAGSRATGGPVQRGKSYLVGERGPELFTPDAPGQISTAADTVRMIKDRALSVAALHKVASPVMPQIAAPVIQAPVMPQIAAPVIQAPVMPQIAAPVIQAPVMPQIAAPASVDTLQAIREIKAQQSQRQASGGTVNNNTFTFHVQAAPGQSPEAIAAAVERRLSDKLNQLSRGAYSDGAYA</sequence>
<dbReference type="Pfam" id="PF10145">
    <property type="entry name" value="PhageMin_Tail"/>
    <property type="match status" value="1"/>
</dbReference>
<evidence type="ECO:0000313" key="5">
    <source>
        <dbReference type="Proteomes" id="UP000248148"/>
    </source>
</evidence>
<evidence type="ECO:0000259" key="3">
    <source>
        <dbReference type="Pfam" id="PF10145"/>
    </source>
</evidence>
<dbReference type="EMBL" id="QJTI01000005">
    <property type="protein sequence ID" value="PYF03851.1"/>
    <property type="molecule type" value="Genomic_DNA"/>
</dbReference>
<dbReference type="NCBIfam" id="TIGR01760">
    <property type="entry name" value="tape_meas_TP901"/>
    <property type="match status" value="1"/>
</dbReference>
<evidence type="ECO:0000256" key="2">
    <source>
        <dbReference type="SAM" id="Phobius"/>
    </source>
</evidence>